<accession>A0AAE0NMP4</accession>
<proteinExistence type="predicted"/>
<keyword evidence="3" id="KW-1185">Reference proteome</keyword>
<evidence type="ECO:0000313" key="2">
    <source>
        <dbReference type="EMBL" id="KAK3384334.1"/>
    </source>
</evidence>
<keyword evidence="1" id="KW-0472">Membrane</keyword>
<protein>
    <submittedName>
        <fullName evidence="2">Uncharacterized protein</fullName>
    </submittedName>
</protein>
<keyword evidence="1" id="KW-0812">Transmembrane</keyword>
<evidence type="ECO:0000256" key="1">
    <source>
        <dbReference type="SAM" id="Phobius"/>
    </source>
</evidence>
<evidence type="ECO:0000313" key="3">
    <source>
        <dbReference type="Proteomes" id="UP001287356"/>
    </source>
</evidence>
<name>A0AAE0NMP4_9PEZI</name>
<dbReference type="Proteomes" id="UP001287356">
    <property type="component" value="Unassembled WGS sequence"/>
</dbReference>
<dbReference type="EMBL" id="JAULSN010000001">
    <property type="protein sequence ID" value="KAK3384334.1"/>
    <property type="molecule type" value="Genomic_DNA"/>
</dbReference>
<dbReference type="AlphaFoldDB" id="A0AAE0NMP4"/>
<gene>
    <name evidence="2" type="ORF">B0T24DRAFT_608040</name>
</gene>
<sequence length="106" mass="11773">MELDSHLQGIINLGGLGMPNYAAFLLTPVCGQNATSNYSVHRYVCLSVSVTTTATLIIFCRRGERRDRLPALGGSVWFGELNKRMRSAKRLPKMKKQGGAIRQYVD</sequence>
<reference evidence="2" key="2">
    <citation type="submission" date="2023-06" db="EMBL/GenBank/DDBJ databases">
        <authorList>
            <consortium name="Lawrence Berkeley National Laboratory"/>
            <person name="Haridas S."/>
            <person name="Hensen N."/>
            <person name="Bonometti L."/>
            <person name="Westerberg I."/>
            <person name="Brannstrom I.O."/>
            <person name="Guillou S."/>
            <person name="Cros-Aarteil S."/>
            <person name="Calhoun S."/>
            <person name="Kuo A."/>
            <person name="Mondo S."/>
            <person name="Pangilinan J."/>
            <person name="Riley R."/>
            <person name="Labutti K."/>
            <person name="Andreopoulos B."/>
            <person name="Lipzen A."/>
            <person name="Chen C."/>
            <person name="Yanf M."/>
            <person name="Daum C."/>
            <person name="Ng V."/>
            <person name="Clum A."/>
            <person name="Steindorff A."/>
            <person name="Ohm R."/>
            <person name="Martin F."/>
            <person name="Silar P."/>
            <person name="Natvig D."/>
            <person name="Lalanne C."/>
            <person name="Gautier V."/>
            <person name="Ament-Velasquez S.L."/>
            <person name="Kruys A."/>
            <person name="Hutchinson M.I."/>
            <person name="Powell A.J."/>
            <person name="Barry K."/>
            <person name="Miller A.N."/>
            <person name="Grigoriev I.V."/>
            <person name="Debuchy R."/>
            <person name="Gladieux P."/>
            <person name="Thoren M.H."/>
            <person name="Johannesson H."/>
        </authorList>
    </citation>
    <scope>NUCLEOTIDE SEQUENCE</scope>
    <source>
        <strain evidence="2">CBS 958.72</strain>
    </source>
</reference>
<comment type="caution">
    <text evidence="2">The sequence shown here is derived from an EMBL/GenBank/DDBJ whole genome shotgun (WGS) entry which is preliminary data.</text>
</comment>
<organism evidence="2 3">
    <name type="scientific">Lasiosphaeria ovina</name>
    <dbReference type="NCBI Taxonomy" id="92902"/>
    <lineage>
        <taxon>Eukaryota</taxon>
        <taxon>Fungi</taxon>
        <taxon>Dikarya</taxon>
        <taxon>Ascomycota</taxon>
        <taxon>Pezizomycotina</taxon>
        <taxon>Sordariomycetes</taxon>
        <taxon>Sordariomycetidae</taxon>
        <taxon>Sordariales</taxon>
        <taxon>Lasiosphaeriaceae</taxon>
        <taxon>Lasiosphaeria</taxon>
    </lineage>
</organism>
<reference evidence="2" key="1">
    <citation type="journal article" date="2023" name="Mol. Phylogenet. Evol.">
        <title>Genome-scale phylogeny and comparative genomics of the fungal order Sordariales.</title>
        <authorList>
            <person name="Hensen N."/>
            <person name="Bonometti L."/>
            <person name="Westerberg I."/>
            <person name="Brannstrom I.O."/>
            <person name="Guillou S."/>
            <person name="Cros-Aarteil S."/>
            <person name="Calhoun S."/>
            <person name="Haridas S."/>
            <person name="Kuo A."/>
            <person name="Mondo S."/>
            <person name="Pangilinan J."/>
            <person name="Riley R."/>
            <person name="LaButti K."/>
            <person name="Andreopoulos B."/>
            <person name="Lipzen A."/>
            <person name="Chen C."/>
            <person name="Yan M."/>
            <person name="Daum C."/>
            <person name="Ng V."/>
            <person name="Clum A."/>
            <person name="Steindorff A."/>
            <person name="Ohm R.A."/>
            <person name="Martin F."/>
            <person name="Silar P."/>
            <person name="Natvig D.O."/>
            <person name="Lalanne C."/>
            <person name="Gautier V."/>
            <person name="Ament-Velasquez S.L."/>
            <person name="Kruys A."/>
            <person name="Hutchinson M.I."/>
            <person name="Powell A.J."/>
            <person name="Barry K."/>
            <person name="Miller A.N."/>
            <person name="Grigoriev I.V."/>
            <person name="Debuchy R."/>
            <person name="Gladieux P."/>
            <person name="Hiltunen Thoren M."/>
            <person name="Johannesson H."/>
        </authorList>
    </citation>
    <scope>NUCLEOTIDE SEQUENCE</scope>
    <source>
        <strain evidence="2">CBS 958.72</strain>
    </source>
</reference>
<keyword evidence="1" id="KW-1133">Transmembrane helix</keyword>
<feature type="transmembrane region" description="Helical" evidence="1">
    <location>
        <begin position="40"/>
        <end position="60"/>
    </location>
</feature>